<evidence type="ECO:0000313" key="15">
    <source>
        <dbReference type="Proteomes" id="UP000630660"/>
    </source>
</evidence>
<comment type="caution">
    <text evidence="10">Lacks conserved residue(s) required for the propagation of feature annotation.</text>
</comment>
<dbReference type="PIRSF" id="PIRSF000724">
    <property type="entry name" value="Pgk"/>
    <property type="match status" value="1"/>
</dbReference>
<dbReference type="EC" id="2.7.2.3" evidence="4 10"/>
<feature type="binding site" evidence="10">
    <location>
        <position position="153"/>
    </location>
    <ligand>
        <name>substrate</name>
    </ligand>
</feature>
<comment type="subcellular location">
    <subcellularLocation>
        <location evidence="10">Cytoplasm</location>
    </subcellularLocation>
</comment>
<sequence length="396" mass="43098">MTLRKVEDLPIQKGDRVLVRVDYNIPVNEEGLITDDSRITGTLETLNHLLDKGAVPIILAHWDRPQGERKEEMSLARVIRELEMLLDKPVNFLAEVLGESTEAAIEAGHPGEIFLLENLRFHPGERGNDPEFTKHLASYGSYYVNDAFPVSHRAQSSVSLLPNLFDAPAAGFSLAREFSYFEKVLLAPEHPYVIIIGGKKIHDKVAALRRLLRNGVDQILMGGSSAMTVQAARGKPVGKSLIDENLVEEIDDIADSEKIKLPVDYVTAPSPEVDGNAAVVAADKIPDNYKALDIGPETAKRFEKSILDSRTVVWLGPLGVYEKEAFAQGSLNIARSMAKVTKTGTLTVTGGGETLAMIGKFGLKDKLSHVSIGGGACLAFLEGKDLPGIMPLIKRS</sequence>
<keyword evidence="5 10" id="KW-0808">Transferase</keyword>
<comment type="pathway">
    <text evidence="2 10">Carbohydrate degradation; glycolysis; pyruvate from D-glyceraldehyde 3-phosphate: step 2/5.</text>
</comment>
<comment type="similarity">
    <text evidence="3 10 13">Belongs to the phosphoglycerate kinase family.</text>
</comment>
<dbReference type="Proteomes" id="UP000630660">
    <property type="component" value="Unassembled WGS sequence"/>
</dbReference>
<evidence type="ECO:0000256" key="7">
    <source>
        <dbReference type="ARBA" id="ARBA00022777"/>
    </source>
</evidence>
<evidence type="ECO:0000256" key="13">
    <source>
        <dbReference type="RuleBase" id="RU000532"/>
    </source>
</evidence>
<evidence type="ECO:0000256" key="9">
    <source>
        <dbReference type="ARBA" id="ARBA00023152"/>
    </source>
</evidence>
<feature type="binding site" evidence="11">
    <location>
        <position position="153"/>
    </location>
    <ligand>
        <name>(2R)-3-phosphoglycerate</name>
        <dbReference type="ChEBI" id="CHEBI:58272"/>
    </ligand>
</feature>
<keyword evidence="9 10" id="KW-0324">Glycolysis</keyword>
<evidence type="ECO:0000256" key="3">
    <source>
        <dbReference type="ARBA" id="ARBA00008982"/>
    </source>
</evidence>
<keyword evidence="7 10" id="KW-0418">Kinase</keyword>
<feature type="binding site" evidence="10">
    <location>
        <begin position="351"/>
        <end position="354"/>
    </location>
    <ligand>
        <name>ATP</name>
        <dbReference type="ChEBI" id="CHEBI:30616"/>
    </ligand>
</feature>
<dbReference type="EMBL" id="WJKJ01000140">
    <property type="protein sequence ID" value="MBD3364421.1"/>
    <property type="molecule type" value="Genomic_DNA"/>
</dbReference>
<dbReference type="PANTHER" id="PTHR11406:SF23">
    <property type="entry name" value="PHOSPHOGLYCERATE KINASE 1, CHLOROPLASTIC-RELATED"/>
    <property type="match status" value="1"/>
</dbReference>
<feature type="binding site" evidence="10">
    <location>
        <position position="120"/>
    </location>
    <ligand>
        <name>substrate</name>
    </ligand>
</feature>
<dbReference type="GO" id="GO:0043531">
    <property type="term" value="F:ADP binding"/>
    <property type="evidence" value="ECO:0007669"/>
    <property type="project" value="TreeGrafter"/>
</dbReference>
<dbReference type="GO" id="GO:0005524">
    <property type="term" value="F:ATP binding"/>
    <property type="evidence" value="ECO:0007669"/>
    <property type="project" value="UniProtKB-KW"/>
</dbReference>
<evidence type="ECO:0000256" key="12">
    <source>
        <dbReference type="PIRSR" id="PIRSR000724-2"/>
    </source>
</evidence>
<evidence type="ECO:0000256" key="4">
    <source>
        <dbReference type="ARBA" id="ARBA00013061"/>
    </source>
</evidence>
<feature type="binding site" evidence="11">
    <location>
        <position position="38"/>
    </location>
    <ligand>
        <name>(2R)-3-phosphoglycerate</name>
        <dbReference type="ChEBI" id="CHEBI:58272"/>
    </ligand>
</feature>
<evidence type="ECO:0000256" key="6">
    <source>
        <dbReference type="ARBA" id="ARBA00022741"/>
    </source>
</evidence>
<dbReference type="AlphaFoldDB" id="A0A9D5QCW4"/>
<evidence type="ECO:0000256" key="2">
    <source>
        <dbReference type="ARBA" id="ARBA00004838"/>
    </source>
</evidence>
<comment type="caution">
    <text evidence="14">The sequence shown here is derived from an EMBL/GenBank/DDBJ whole genome shotgun (WGS) entry which is preliminary data.</text>
</comment>
<dbReference type="InterPro" id="IPR015824">
    <property type="entry name" value="Phosphoglycerate_kinase_N"/>
</dbReference>
<dbReference type="GO" id="GO:0006096">
    <property type="term" value="P:glycolytic process"/>
    <property type="evidence" value="ECO:0007669"/>
    <property type="project" value="UniProtKB-UniRule"/>
</dbReference>
<feature type="binding site" evidence="10">
    <location>
        <position position="38"/>
    </location>
    <ligand>
        <name>substrate</name>
    </ligand>
</feature>
<dbReference type="Gene3D" id="3.40.50.1260">
    <property type="entry name" value="Phosphoglycerate kinase, N-terminal domain"/>
    <property type="match status" value="2"/>
</dbReference>
<feature type="binding site" evidence="10 12">
    <location>
        <position position="204"/>
    </location>
    <ligand>
        <name>ATP</name>
        <dbReference type="ChEBI" id="CHEBI:30616"/>
    </ligand>
</feature>
<keyword evidence="6 10" id="KW-0547">Nucleotide-binding</keyword>
<dbReference type="PRINTS" id="PR00477">
    <property type="entry name" value="PHGLYCKINASE"/>
</dbReference>
<keyword evidence="10" id="KW-0963">Cytoplasm</keyword>
<dbReference type="FunFam" id="3.40.50.1260:FF:000031">
    <property type="entry name" value="Phosphoglycerate kinase 1"/>
    <property type="match status" value="1"/>
</dbReference>
<dbReference type="InterPro" id="IPR036043">
    <property type="entry name" value="Phosphoglycerate_kinase_sf"/>
</dbReference>
<dbReference type="GO" id="GO:0005829">
    <property type="term" value="C:cytosol"/>
    <property type="evidence" value="ECO:0007669"/>
    <property type="project" value="TreeGrafter"/>
</dbReference>
<gene>
    <name evidence="10 14" type="primary">pgk</name>
    <name evidence="14" type="ORF">GF359_04310</name>
</gene>
<evidence type="ECO:0000256" key="1">
    <source>
        <dbReference type="ARBA" id="ARBA00000642"/>
    </source>
</evidence>
<dbReference type="SUPFAM" id="SSF53748">
    <property type="entry name" value="Phosphoglycerate kinase"/>
    <property type="match status" value="1"/>
</dbReference>
<comment type="catalytic activity">
    <reaction evidence="1 10 13">
        <text>(2R)-3-phosphoglycerate + ATP = (2R)-3-phospho-glyceroyl phosphate + ADP</text>
        <dbReference type="Rhea" id="RHEA:14801"/>
        <dbReference type="ChEBI" id="CHEBI:30616"/>
        <dbReference type="ChEBI" id="CHEBI:57604"/>
        <dbReference type="ChEBI" id="CHEBI:58272"/>
        <dbReference type="ChEBI" id="CHEBI:456216"/>
        <dbReference type="EC" id="2.7.2.3"/>
    </reaction>
</comment>
<dbReference type="InterPro" id="IPR001576">
    <property type="entry name" value="Phosphoglycerate_kinase"/>
</dbReference>
<comment type="subunit">
    <text evidence="10">Monomer.</text>
</comment>
<dbReference type="GO" id="GO:0006094">
    <property type="term" value="P:gluconeogenesis"/>
    <property type="evidence" value="ECO:0007669"/>
    <property type="project" value="TreeGrafter"/>
</dbReference>
<keyword evidence="8 10" id="KW-0067">ATP-binding</keyword>
<feature type="binding site" evidence="10 11">
    <location>
        <begin position="22"/>
        <end position="24"/>
    </location>
    <ligand>
        <name>substrate</name>
    </ligand>
</feature>
<evidence type="ECO:0000313" key="14">
    <source>
        <dbReference type="EMBL" id="MBD3364421.1"/>
    </source>
</evidence>
<proteinExistence type="inferred from homology"/>
<dbReference type="HAMAP" id="MF_00145">
    <property type="entry name" value="Phosphoglyc_kinase"/>
    <property type="match status" value="1"/>
</dbReference>
<dbReference type="GO" id="GO:0004618">
    <property type="term" value="F:phosphoglycerate kinase activity"/>
    <property type="evidence" value="ECO:0007669"/>
    <property type="project" value="UniProtKB-UniRule"/>
</dbReference>
<evidence type="ECO:0000256" key="8">
    <source>
        <dbReference type="ARBA" id="ARBA00022840"/>
    </source>
</evidence>
<feature type="binding site" evidence="10 12">
    <location>
        <position position="322"/>
    </location>
    <ligand>
        <name>ATP</name>
        <dbReference type="ChEBI" id="CHEBI:30616"/>
    </ligand>
</feature>
<protein>
    <recommendedName>
        <fullName evidence="4 10">Phosphoglycerate kinase</fullName>
        <ecNumber evidence="4 10">2.7.2.3</ecNumber>
    </recommendedName>
</protein>
<name>A0A9D5QCW4_UNCW3</name>
<organism evidence="14 15">
    <name type="scientific">candidate division WOR-3 bacterium</name>
    <dbReference type="NCBI Taxonomy" id="2052148"/>
    <lineage>
        <taxon>Bacteria</taxon>
        <taxon>Bacteria division WOR-3</taxon>
    </lineage>
</organism>
<dbReference type="Pfam" id="PF00162">
    <property type="entry name" value="PGK"/>
    <property type="match status" value="1"/>
</dbReference>
<feature type="binding site" evidence="11">
    <location>
        <position position="120"/>
    </location>
    <ligand>
        <name>(2R)-3-phosphoglycerate</name>
        <dbReference type="ChEBI" id="CHEBI:58272"/>
    </ligand>
</feature>
<feature type="binding site" evidence="10 11">
    <location>
        <begin position="61"/>
        <end position="64"/>
    </location>
    <ligand>
        <name>substrate</name>
    </ligand>
</feature>
<evidence type="ECO:0000256" key="11">
    <source>
        <dbReference type="PIRSR" id="PIRSR000724-1"/>
    </source>
</evidence>
<accession>A0A9D5QCW4</accession>
<reference evidence="14" key="1">
    <citation type="submission" date="2019-11" db="EMBL/GenBank/DDBJ databases">
        <title>Microbial mats filling the niche in hypersaline microbial mats.</title>
        <authorList>
            <person name="Wong H.L."/>
            <person name="Macleod F.I."/>
            <person name="White R.A. III"/>
            <person name="Burns B.P."/>
        </authorList>
    </citation>
    <scope>NUCLEOTIDE SEQUENCE</scope>
    <source>
        <strain evidence="14">Bin_327</strain>
    </source>
</reference>
<evidence type="ECO:0000256" key="5">
    <source>
        <dbReference type="ARBA" id="ARBA00022679"/>
    </source>
</evidence>
<evidence type="ECO:0000256" key="10">
    <source>
        <dbReference type="HAMAP-Rule" id="MF_00145"/>
    </source>
</evidence>
<dbReference type="PANTHER" id="PTHR11406">
    <property type="entry name" value="PHOSPHOGLYCERATE KINASE"/>
    <property type="match status" value="1"/>
</dbReference>